<keyword evidence="3" id="KW-1185">Reference proteome</keyword>
<sequence>MSSGKTKKQLMIEKRALIDKEKLQFLSLIEKNYDELTAPFDARLASRRVASHTRDTRTAAWRNIAKMVVTEQWSTLYGSTSAEEIQAARTGDAKATTKLIAFLRDGKWGELKRRFTAKRDKNAQTGSGGGAAAECDDIDRQVERILTSKAGGGKAAIDGLDVDSGGDPQKDEGEGKSTPSAGGDATTVDDGPKDNLIRQSSASLESYAKPPAGIAARSWTPRPRKKQRTSCEAEDLRTELIKVQIAYAKKKMDYIDLLCDKLKAEAAYNQFLGNIALDGD</sequence>
<evidence type="ECO:0008006" key="4">
    <source>
        <dbReference type="Google" id="ProtNLM"/>
    </source>
</evidence>
<evidence type="ECO:0000313" key="2">
    <source>
        <dbReference type="EMBL" id="KAF4651168.1"/>
    </source>
</evidence>
<dbReference type="EMBL" id="JAAPAO010001108">
    <property type="protein sequence ID" value="KAF4651168.1"/>
    <property type="molecule type" value="Genomic_DNA"/>
</dbReference>
<dbReference type="Proteomes" id="UP000591131">
    <property type="component" value="Unassembled WGS sequence"/>
</dbReference>
<name>A0A7J6KVD5_PERCH</name>
<proteinExistence type="predicted"/>
<dbReference type="AlphaFoldDB" id="A0A7J6KVD5"/>
<evidence type="ECO:0000313" key="3">
    <source>
        <dbReference type="Proteomes" id="UP000591131"/>
    </source>
</evidence>
<feature type="region of interest" description="Disordered" evidence="1">
    <location>
        <begin position="156"/>
        <end position="230"/>
    </location>
</feature>
<protein>
    <recommendedName>
        <fullName evidence="4">Regulatory protein zeste</fullName>
    </recommendedName>
</protein>
<comment type="caution">
    <text evidence="2">The sequence shown here is derived from an EMBL/GenBank/DDBJ whole genome shotgun (WGS) entry which is preliminary data.</text>
</comment>
<reference evidence="2 3" key="1">
    <citation type="submission" date="2020-04" db="EMBL/GenBank/DDBJ databases">
        <title>Perkinsus chesapeaki whole genome sequence.</title>
        <authorList>
            <person name="Bogema D.R."/>
        </authorList>
    </citation>
    <scope>NUCLEOTIDE SEQUENCE [LARGE SCALE GENOMIC DNA]</scope>
    <source>
        <strain evidence="2">ATCC PRA-425</strain>
    </source>
</reference>
<evidence type="ECO:0000256" key="1">
    <source>
        <dbReference type="SAM" id="MobiDB-lite"/>
    </source>
</evidence>
<organism evidence="2 3">
    <name type="scientific">Perkinsus chesapeaki</name>
    <name type="common">Clam parasite</name>
    <name type="synonym">Perkinsus andrewsi</name>
    <dbReference type="NCBI Taxonomy" id="330153"/>
    <lineage>
        <taxon>Eukaryota</taxon>
        <taxon>Sar</taxon>
        <taxon>Alveolata</taxon>
        <taxon>Perkinsozoa</taxon>
        <taxon>Perkinsea</taxon>
        <taxon>Perkinsida</taxon>
        <taxon>Perkinsidae</taxon>
        <taxon>Perkinsus</taxon>
    </lineage>
</organism>
<dbReference type="OrthoDB" id="5803015at2759"/>
<accession>A0A7J6KVD5</accession>
<gene>
    <name evidence="2" type="ORF">FOL47_000606</name>
</gene>